<evidence type="ECO:0000313" key="3">
    <source>
        <dbReference type="Proteomes" id="UP000198964"/>
    </source>
</evidence>
<evidence type="ECO:0000256" key="1">
    <source>
        <dbReference type="SAM" id="SignalP"/>
    </source>
</evidence>
<accession>A0A1I2ID85</accession>
<feature type="signal peptide" evidence="1">
    <location>
        <begin position="1"/>
        <end position="31"/>
    </location>
</feature>
<dbReference type="EMBL" id="FONW01000005">
    <property type="protein sequence ID" value="SFF38491.1"/>
    <property type="molecule type" value="Genomic_DNA"/>
</dbReference>
<sequence>MLNNILPLKLNYCKSFIIFFLCLVSFSQAEARPEQDKTEFEEFWQEFYVYHNISKKFSAEVLFNNLYGSEQGFYDWFVEGKLRYRLNSWVNFEAMYRHENYKLGDRRVVEYRPMFRTSLKKSVGKWSFRNRHKVEYRLFEVGESHVRYRTDLKIKPQLNWTSLKLNPYVTEEIFVAHQQYTRNRVYAGIEGKKGKIEPGAYLLLQSNNNTDLWAHRLIVGLVLGLEL</sequence>
<dbReference type="STRING" id="655355.SAMN05216283_105177"/>
<evidence type="ECO:0000313" key="2">
    <source>
        <dbReference type="EMBL" id="SFF38491.1"/>
    </source>
</evidence>
<evidence type="ECO:0008006" key="4">
    <source>
        <dbReference type="Google" id="ProtNLM"/>
    </source>
</evidence>
<gene>
    <name evidence="2" type="ORF">SAMN05216283_105177</name>
</gene>
<dbReference type="RefSeq" id="WP_093920085.1">
    <property type="nucleotide sequence ID" value="NZ_FONW01000005.1"/>
</dbReference>
<proteinExistence type="predicted"/>
<reference evidence="2 3" key="1">
    <citation type="submission" date="2016-10" db="EMBL/GenBank/DDBJ databases">
        <authorList>
            <person name="de Groot N.N."/>
        </authorList>
    </citation>
    <scope>NUCLEOTIDE SEQUENCE [LARGE SCALE GENOMIC DNA]</scope>
    <source>
        <strain evidence="2 3">CGMCC 1.9156</strain>
    </source>
</reference>
<organism evidence="2 3">
    <name type="scientific">Sunxiuqinia elliptica</name>
    <dbReference type="NCBI Taxonomy" id="655355"/>
    <lineage>
        <taxon>Bacteria</taxon>
        <taxon>Pseudomonadati</taxon>
        <taxon>Bacteroidota</taxon>
        <taxon>Bacteroidia</taxon>
        <taxon>Marinilabiliales</taxon>
        <taxon>Prolixibacteraceae</taxon>
        <taxon>Sunxiuqinia</taxon>
    </lineage>
</organism>
<dbReference type="AlphaFoldDB" id="A0A1I2ID85"/>
<keyword evidence="1" id="KW-0732">Signal</keyword>
<dbReference type="Pfam" id="PF10677">
    <property type="entry name" value="DUF2490"/>
    <property type="match status" value="1"/>
</dbReference>
<keyword evidence="3" id="KW-1185">Reference proteome</keyword>
<dbReference type="InterPro" id="IPR019619">
    <property type="entry name" value="DUF2490"/>
</dbReference>
<dbReference type="Proteomes" id="UP000198964">
    <property type="component" value="Unassembled WGS sequence"/>
</dbReference>
<feature type="chain" id="PRO_5011487037" description="DUF2490 domain-containing protein" evidence="1">
    <location>
        <begin position="32"/>
        <end position="227"/>
    </location>
</feature>
<name>A0A1I2ID85_9BACT</name>
<protein>
    <recommendedName>
        <fullName evidence="4">DUF2490 domain-containing protein</fullName>
    </recommendedName>
</protein>